<comment type="caution">
    <text evidence="1">The sequence shown here is derived from an EMBL/GenBank/DDBJ whole genome shotgun (WGS) entry which is preliminary data.</text>
</comment>
<evidence type="ECO:0000313" key="1">
    <source>
        <dbReference type="EMBL" id="GLS04993.1"/>
    </source>
</evidence>
<dbReference type="EMBL" id="BSOZ01000031">
    <property type="protein sequence ID" value="GLS04993.1"/>
    <property type="molecule type" value="Genomic_DNA"/>
</dbReference>
<dbReference type="RefSeq" id="WP_018749673.1">
    <property type="nucleotide sequence ID" value="NZ_BAABUF010000032.1"/>
</dbReference>
<protein>
    <submittedName>
        <fullName evidence="1">Uncharacterized protein</fullName>
    </submittedName>
</protein>
<evidence type="ECO:0000313" key="2">
    <source>
        <dbReference type="Proteomes" id="UP001156836"/>
    </source>
</evidence>
<gene>
    <name evidence="1" type="ORF">GCM10007860_21420</name>
</gene>
<sequence>MSSHFSSIGFQTEHPGEFVAQLRRAAEEAEHVPCPRGYYRHWRSEQGASLWIQFDRHDAMIGVTPCFEGQSSLRVGLVEQMHRSDDSPLEGACYGWAAPPAGDPHSGMFPFLFDLADAGCHPALSLPSLRRVHLSAFAETLQVHESDDAFHATQTAESQLATGSFIPARLLGREVVDEHHAKAMFSGHVLRAAELRNPLTGHPYHWLLVSTVGGEIDVVVDPTLIGDLPDAGAVVSGLFWLCGRLTDSVAERWIQWQIGWAERWLSLQRSWDEGWQ</sequence>
<keyword evidence="2" id="KW-1185">Reference proteome</keyword>
<dbReference type="Proteomes" id="UP001156836">
    <property type="component" value="Unassembled WGS sequence"/>
</dbReference>
<organism evidence="1 2">
    <name type="scientific">Chitiniphilus shinanonensis</name>
    <dbReference type="NCBI Taxonomy" id="553088"/>
    <lineage>
        <taxon>Bacteria</taxon>
        <taxon>Pseudomonadati</taxon>
        <taxon>Pseudomonadota</taxon>
        <taxon>Betaproteobacteria</taxon>
        <taxon>Neisseriales</taxon>
        <taxon>Chitinibacteraceae</taxon>
        <taxon>Chitiniphilus</taxon>
    </lineage>
</organism>
<proteinExistence type="predicted"/>
<name>A0ABQ6BTL2_9NEIS</name>
<reference evidence="2" key="1">
    <citation type="journal article" date="2019" name="Int. J. Syst. Evol. Microbiol.">
        <title>The Global Catalogue of Microorganisms (GCM) 10K type strain sequencing project: providing services to taxonomists for standard genome sequencing and annotation.</title>
        <authorList>
            <consortium name="The Broad Institute Genomics Platform"/>
            <consortium name="The Broad Institute Genome Sequencing Center for Infectious Disease"/>
            <person name="Wu L."/>
            <person name="Ma J."/>
        </authorList>
    </citation>
    <scope>NUCLEOTIDE SEQUENCE [LARGE SCALE GENOMIC DNA]</scope>
    <source>
        <strain evidence="2">NBRC 104970</strain>
    </source>
</reference>
<accession>A0ABQ6BTL2</accession>